<evidence type="ECO:0000313" key="3">
    <source>
        <dbReference type="Proteomes" id="UP001642260"/>
    </source>
</evidence>
<protein>
    <submittedName>
        <fullName evidence="2">Uncharacterized protein</fullName>
    </submittedName>
</protein>
<proteinExistence type="predicted"/>
<comment type="caution">
    <text evidence="2">The sequence shown here is derived from an EMBL/GenBank/DDBJ whole genome shotgun (WGS) entry which is preliminary data.</text>
</comment>
<accession>A0ABC8J1H4</accession>
<keyword evidence="3" id="KW-1185">Reference proteome</keyword>
<organism evidence="2 3">
    <name type="scientific">Eruca vesicaria subsp. sativa</name>
    <name type="common">Garden rocket</name>
    <name type="synonym">Eruca sativa</name>
    <dbReference type="NCBI Taxonomy" id="29727"/>
    <lineage>
        <taxon>Eukaryota</taxon>
        <taxon>Viridiplantae</taxon>
        <taxon>Streptophyta</taxon>
        <taxon>Embryophyta</taxon>
        <taxon>Tracheophyta</taxon>
        <taxon>Spermatophyta</taxon>
        <taxon>Magnoliopsida</taxon>
        <taxon>eudicotyledons</taxon>
        <taxon>Gunneridae</taxon>
        <taxon>Pentapetalae</taxon>
        <taxon>rosids</taxon>
        <taxon>malvids</taxon>
        <taxon>Brassicales</taxon>
        <taxon>Brassicaceae</taxon>
        <taxon>Brassiceae</taxon>
        <taxon>Eruca</taxon>
    </lineage>
</organism>
<evidence type="ECO:0000313" key="2">
    <source>
        <dbReference type="EMBL" id="CAH8307255.1"/>
    </source>
</evidence>
<name>A0ABC8J1H4_ERUVS</name>
<feature type="compositionally biased region" description="Pro residues" evidence="1">
    <location>
        <begin position="24"/>
        <end position="41"/>
    </location>
</feature>
<dbReference type="EMBL" id="CAKOAT010067155">
    <property type="protein sequence ID" value="CAH8307255.1"/>
    <property type="molecule type" value="Genomic_DNA"/>
</dbReference>
<dbReference type="AlphaFoldDB" id="A0ABC8J1H4"/>
<feature type="region of interest" description="Disordered" evidence="1">
    <location>
        <begin position="1"/>
        <end position="73"/>
    </location>
</feature>
<dbReference type="Proteomes" id="UP001642260">
    <property type="component" value="Unassembled WGS sequence"/>
</dbReference>
<feature type="compositionally biased region" description="Low complexity" evidence="1">
    <location>
        <begin position="42"/>
        <end position="52"/>
    </location>
</feature>
<reference evidence="2 3" key="1">
    <citation type="submission" date="2022-03" db="EMBL/GenBank/DDBJ databases">
        <authorList>
            <person name="Macdonald S."/>
            <person name="Ahmed S."/>
            <person name="Newling K."/>
        </authorList>
    </citation>
    <scope>NUCLEOTIDE SEQUENCE [LARGE SCALE GENOMIC DNA]</scope>
</reference>
<evidence type="ECO:0000256" key="1">
    <source>
        <dbReference type="SAM" id="MobiDB-lite"/>
    </source>
</evidence>
<sequence length="126" mass="13608">MWVHRWNVPGLNSGEKPPVFAAGEPPPSPFPPDPPDPPSPLSPVNFPPLSSNLTTVPKRAQRRGPFSSPILVVPSSQQGDLTTMAMPTPVSAIEGANLEKSVSIGLPQRPETLSETKFRLPPFWIL</sequence>
<gene>
    <name evidence="2" type="ORF">ERUC_LOCUS4878</name>
</gene>